<dbReference type="RefSeq" id="WP_275813238.1">
    <property type="nucleotide sequence ID" value="NZ_BAAANM010000001.1"/>
</dbReference>
<dbReference type="EMBL" id="JARHTQ010000007">
    <property type="protein sequence ID" value="MDF2256657.1"/>
    <property type="molecule type" value="Genomic_DNA"/>
</dbReference>
<protein>
    <submittedName>
        <fullName evidence="2">Type 1 glutamine amidotransferase</fullName>
    </submittedName>
</protein>
<dbReference type="CDD" id="cd01741">
    <property type="entry name" value="GATase1_1"/>
    <property type="match status" value="1"/>
</dbReference>
<evidence type="ECO:0000313" key="3">
    <source>
        <dbReference type="Proteomes" id="UP001220022"/>
    </source>
</evidence>
<dbReference type="Pfam" id="PF00117">
    <property type="entry name" value="GATase"/>
    <property type="match status" value="1"/>
</dbReference>
<comment type="caution">
    <text evidence="2">The sequence shown here is derived from an EMBL/GenBank/DDBJ whole genome shotgun (WGS) entry which is preliminary data.</text>
</comment>
<dbReference type="Proteomes" id="UP001220022">
    <property type="component" value="Unassembled WGS sequence"/>
</dbReference>
<evidence type="ECO:0000259" key="1">
    <source>
        <dbReference type="Pfam" id="PF00117"/>
    </source>
</evidence>
<feature type="domain" description="Glutamine amidotransferase" evidence="1">
    <location>
        <begin position="26"/>
        <end position="192"/>
    </location>
</feature>
<keyword evidence="2" id="KW-0315">Glutamine amidotransferase</keyword>
<evidence type="ECO:0000313" key="2">
    <source>
        <dbReference type="EMBL" id="MDF2256657.1"/>
    </source>
</evidence>
<name>A0ABT5YYI8_9ACTN</name>
<dbReference type="Gene3D" id="3.40.50.880">
    <property type="match status" value="1"/>
</dbReference>
<sequence length="248" mass="26406">MPTSTVLVLQHAEVEKPGLVLEALHGCDVEVRNLLATPDASANDLPSTADLAGLVVMGGPMNANDTAGYPALRSELDLLSEALRAEVPTLGICLGAQLLARAGGLTVRSGAGDPREWELGWAPLRDVDRRDPVVGPLADAPGLLHWHRDRIVPEADTHLLASTKSTPCQAFRAGPAAWGVQFHLEITIGLLDDWLAEPSFVADVTEAHGPGAVDQLRADARALVPALRPSVERGLRHLRSLILDRTAR</sequence>
<reference evidence="2 3" key="1">
    <citation type="submission" date="2023-03" db="EMBL/GenBank/DDBJ databases">
        <title>Draft genome sequence of type strain Streptomyces ferralitis JCM 14344.</title>
        <authorList>
            <person name="Klaysubun C."/>
            <person name="Duangmal K."/>
        </authorList>
    </citation>
    <scope>NUCLEOTIDE SEQUENCE [LARGE SCALE GENOMIC DNA]</scope>
    <source>
        <strain evidence="2 3">JCM 14344</strain>
    </source>
</reference>
<gene>
    <name evidence="2" type="ORF">P2L57_13225</name>
</gene>
<keyword evidence="3" id="KW-1185">Reference proteome</keyword>
<dbReference type="InterPro" id="IPR029062">
    <property type="entry name" value="Class_I_gatase-like"/>
</dbReference>
<dbReference type="InterPro" id="IPR044992">
    <property type="entry name" value="ChyE-like"/>
</dbReference>
<dbReference type="SUPFAM" id="SSF52317">
    <property type="entry name" value="Class I glutamine amidotransferase-like"/>
    <property type="match status" value="1"/>
</dbReference>
<dbReference type="InterPro" id="IPR017926">
    <property type="entry name" value="GATASE"/>
</dbReference>
<dbReference type="PROSITE" id="PS51273">
    <property type="entry name" value="GATASE_TYPE_1"/>
    <property type="match status" value="1"/>
</dbReference>
<dbReference type="PANTHER" id="PTHR42695">
    <property type="entry name" value="GLUTAMINE AMIDOTRANSFERASE YLR126C-RELATED"/>
    <property type="match status" value="1"/>
</dbReference>
<organism evidence="2 3">
    <name type="scientific">Streptantibioticus ferralitis</name>
    <dbReference type="NCBI Taxonomy" id="236510"/>
    <lineage>
        <taxon>Bacteria</taxon>
        <taxon>Bacillati</taxon>
        <taxon>Actinomycetota</taxon>
        <taxon>Actinomycetes</taxon>
        <taxon>Kitasatosporales</taxon>
        <taxon>Streptomycetaceae</taxon>
        <taxon>Streptantibioticus</taxon>
    </lineage>
</organism>
<dbReference type="PANTHER" id="PTHR42695:SF5">
    <property type="entry name" value="GLUTAMINE AMIDOTRANSFERASE YLR126C-RELATED"/>
    <property type="match status" value="1"/>
</dbReference>
<proteinExistence type="predicted"/>
<accession>A0ABT5YYI8</accession>